<comment type="caution">
    <text evidence="1">The sequence shown here is derived from an EMBL/GenBank/DDBJ whole genome shotgun (WGS) entry which is preliminary data.</text>
</comment>
<organism evidence="1 2">
    <name type="scientific">Ancylostoma ceylanicum</name>
    <dbReference type="NCBI Taxonomy" id="53326"/>
    <lineage>
        <taxon>Eukaryota</taxon>
        <taxon>Metazoa</taxon>
        <taxon>Ecdysozoa</taxon>
        <taxon>Nematoda</taxon>
        <taxon>Chromadorea</taxon>
        <taxon>Rhabditida</taxon>
        <taxon>Rhabditina</taxon>
        <taxon>Rhabditomorpha</taxon>
        <taxon>Strongyloidea</taxon>
        <taxon>Ancylostomatidae</taxon>
        <taxon>Ancylostomatinae</taxon>
        <taxon>Ancylostoma</taxon>
    </lineage>
</organism>
<evidence type="ECO:0000313" key="1">
    <source>
        <dbReference type="EMBL" id="EYC12721.1"/>
    </source>
</evidence>
<sequence length="83" mass="9026">MKFDDNTFIATCFPSRNPKKSSSLCPQSPLSRDLEKLVGIRLKSVGLTYVVDVLLKSSSPLMIASLTSSTTADRVLSPQTHAQ</sequence>
<dbReference type="AlphaFoldDB" id="A0A016UCQ4"/>
<protein>
    <submittedName>
        <fullName evidence="1">Uncharacterized protein</fullName>
    </submittedName>
</protein>
<keyword evidence="2" id="KW-1185">Reference proteome</keyword>
<dbReference type="EMBL" id="JARK01001382">
    <property type="protein sequence ID" value="EYC12721.1"/>
    <property type="molecule type" value="Genomic_DNA"/>
</dbReference>
<dbReference type="Proteomes" id="UP000024635">
    <property type="component" value="Unassembled WGS sequence"/>
</dbReference>
<proteinExistence type="predicted"/>
<reference evidence="2" key="1">
    <citation type="journal article" date="2015" name="Nat. Genet.">
        <title>The genome and transcriptome of the zoonotic hookworm Ancylostoma ceylanicum identify infection-specific gene families.</title>
        <authorList>
            <person name="Schwarz E.M."/>
            <person name="Hu Y."/>
            <person name="Antoshechkin I."/>
            <person name="Miller M.M."/>
            <person name="Sternberg P.W."/>
            <person name="Aroian R.V."/>
        </authorList>
    </citation>
    <scope>NUCLEOTIDE SEQUENCE</scope>
    <source>
        <strain evidence="2">HY135</strain>
    </source>
</reference>
<evidence type="ECO:0000313" key="2">
    <source>
        <dbReference type="Proteomes" id="UP000024635"/>
    </source>
</evidence>
<accession>A0A016UCQ4</accession>
<gene>
    <name evidence="1" type="primary">Acey_s0046.g1388</name>
    <name evidence="1" type="ORF">Y032_0046g1388</name>
</gene>
<name>A0A016UCQ4_9BILA</name>